<gene>
    <name evidence="4" type="ORF">CQW49_05080</name>
</gene>
<evidence type="ECO:0000256" key="3">
    <source>
        <dbReference type="PIRSR" id="PIRSR633195-1"/>
    </source>
</evidence>
<dbReference type="PANTHER" id="PTHR10488">
    <property type="entry name" value="GLYCINE AMIDINOTRANSFERASE, MITOCHONDRIAL"/>
    <property type="match status" value="1"/>
</dbReference>
<protein>
    <submittedName>
        <fullName evidence="4">Amidinotransferase</fullName>
    </submittedName>
</protein>
<evidence type="ECO:0000313" key="4">
    <source>
        <dbReference type="EMBL" id="ATQ67336.1"/>
    </source>
</evidence>
<reference evidence="5" key="1">
    <citation type="submission" date="2017-10" db="EMBL/GenBank/DDBJ databases">
        <title>Completed PacBio SMRT sequence of Methylosinus trichosporium OB3b reveals presence of a third large plasmid.</title>
        <authorList>
            <person name="Charles T.C."/>
            <person name="Lynch M.D.J."/>
            <person name="Heil J.R."/>
            <person name="Cheng J."/>
        </authorList>
    </citation>
    <scope>NUCLEOTIDE SEQUENCE [LARGE SCALE GENOMIC DNA]</scope>
    <source>
        <strain evidence="5">OB3b</strain>
    </source>
</reference>
<dbReference type="GO" id="GO:0006601">
    <property type="term" value="P:creatine biosynthetic process"/>
    <property type="evidence" value="ECO:0007669"/>
    <property type="project" value="TreeGrafter"/>
</dbReference>
<dbReference type="InterPro" id="IPR033195">
    <property type="entry name" value="AmidinoTrfase"/>
</dbReference>
<proteinExistence type="inferred from homology"/>
<dbReference type="STRING" id="595536.GCA_000178815_04145"/>
<accession>A0A2D2CXC4</accession>
<evidence type="ECO:0000256" key="1">
    <source>
        <dbReference type="ARBA" id="ARBA00006943"/>
    </source>
</evidence>
<feature type="active site" description="Amidino-cysteine intermediate" evidence="3">
    <location>
        <position position="358"/>
    </location>
</feature>
<dbReference type="Proteomes" id="UP000230709">
    <property type="component" value="Chromosome"/>
</dbReference>
<feature type="active site" evidence="3">
    <location>
        <position position="202"/>
    </location>
</feature>
<dbReference type="GO" id="GO:0015068">
    <property type="term" value="F:glycine amidinotransferase activity"/>
    <property type="evidence" value="ECO:0007669"/>
    <property type="project" value="TreeGrafter"/>
</dbReference>
<name>A0A2D2CXC4_METT3</name>
<dbReference type="KEGG" id="mtw:CQW49_05080"/>
<sequence length="373" mass="42368">MNVNVPTARPHVPAALASPVNSHNEWDPLEEIIVGRLEGAVMPSGHPVVTSVIPGFTARLMPLVGGFRYPRFMIEKARAELDGFVALLTSLGVAVTRPEAVDYRKKFGTPDWSSRGFCNSCPRDSLLVVGDEIIETPMAWPCRYFETFSYRPLLKDYFRRGARWTSAPKPQLVDALYDRDYRIPEKGEPISYVVTEFEPVFDAADFFRCGRDLFVTRSNVTNAFGIDWLRRHLGETYRIHEIESLCPTPMHIDTTATPLGPGKLLVNPEYIDKDRLPPIFKSWEILTAPQPDPIEDPLLKKISLCGKWLNMNVLMLDEKRVIVDPHHKKTMRAMEQWGLEPIPCSFMHYAAFGGSFHCATLDVRRRGGLQSYF</sequence>
<evidence type="ECO:0000313" key="5">
    <source>
        <dbReference type="Proteomes" id="UP000230709"/>
    </source>
</evidence>
<dbReference type="Gene3D" id="3.75.10.10">
    <property type="entry name" value="L-arginine/glycine Amidinotransferase, Chain A"/>
    <property type="match status" value="1"/>
</dbReference>
<dbReference type="AlphaFoldDB" id="A0A2D2CXC4"/>
<evidence type="ECO:0000256" key="2">
    <source>
        <dbReference type="ARBA" id="ARBA00022679"/>
    </source>
</evidence>
<comment type="similarity">
    <text evidence="1">Belongs to the amidinotransferase family.</text>
</comment>
<dbReference type="PANTHER" id="PTHR10488:SF1">
    <property type="entry name" value="GLYCINE AMIDINOTRANSFERASE, MITOCHONDRIAL"/>
    <property type="match status" value="1"/>
</dbReference>
<dbReference type="SUPFAM" id="SSF55909">
    <property type="entry name" value="Pentein"/>
    <property type="match status" value="1"/>
</dbReference>
<dbReference type="RefSeq" id="WP_003610620.1">
    <property type="nucleotide sequence ID" value="NZ_ADVE02000001.1"/>
</dbReference>
<keyword evidence="5" id="KW-1185">Reference proteome</keyword>
<organism evidence="4 5">
    <name type="scientific">Methylosinus trichosporium (strain ATCC 35070 / NCIMB 11131 / UNIQEM 75 / OB3b)</name>
    <dbReference type="NCBI Taxonomy" id="595536"/>
    <lineage>
        <taxon>Bacteria</taxon>
        <taxon>Pseudomonadati</taxon>
        <taxon>Pseudomonadota</taxon>
        <taxon>Alphaproteobacteria</taxon>
        <taxon>Hyphomicrobiales</taxon>
        <taxon>Methylocystaceae</taxon>
        <taxon>Methylosinus</taxon>
    </lineage>
</organism>
<feature type="active site" evidence="3">
    <location>
        <position position="251"/>
    </location>
</feature>
<dbReference type="EMBL" id="CP023737">
    <property type="protein sequence ID" value="ATQ67336.1"/>
    <property type="molecule type" value="Genomic_DNA"/>
</dbReference>
<keyword evidence="2 4" id="KW-0808">Transferase</keyword>